<accession>W0EBH7</accession>
<evidence type="ECO:0000313" key="17">
    <source>
        <dbReference type="EMBL" id="AHF06421.1"/>
    </source>
</evidence>
<dbReference type="InterPro" id="IPR002496">
    <property type="entry name" value="PRib_AMP_CycHydrolase_dom"/>
</dbReference>
<dbReference type="HAMAP" id="MF_01019">
    <property type="entry name" value="HisIE"/>
    <property type="match status" value="1"/>
</dbReference>
<comment type="subcellular location">
    <subcellularLocation>
        <location evidence="3 15">Cytoplasm</location>
    </subcellularLocation>
</comment>
<dbReference type="Pfam" id="PF01503">
    <property type="entry name" value="PRA-PH"/>
    <property type="match status" value="1"/>
</dbReference>
<keyword evidence="12 15" id="KW-0067">ATP-binding</keyword>
<reference evidence="17 18" key="1">
    <citation type="submission" date="2013-12" db="EMBL/GenBank/DDBJ databases">
        <authorList>
            <consortium name="DOE Joint Genome Institute"/>
            <person name="Smidt H."/>
            <person name="Huntemann M."/>
            <person name="Han J."/>
            <person name="Chen A."/>
            <person name="Kyrpides N."/>
            <person name="Mavromatis K."/>
            <person name="Markowitz V."/>
            <person name="Palaniappan K."/>
            <person name="Ivanova N."/>
            <person name="Schaumberg A."/>
            <person name="Pati A."/>
            <person name="Liolios K."/>
            <person name="Nordberg H.P."/>
            <person name="Cantor M.N."/>
            <person name="Hua S.X."/>
            <person name="Woyke T."/>
        </authorList>
    </citation>
    <scope>NUCLEOTIDE SEQUENCE [LARGE SCALE GENOMIC DNA]</scope>
    <source>
        <strain evidence="18">DSM 15288</strain>
    </source>
</reference>
<keyword evidence="9 15" id="KW-0028">Amino-acid biosynthesis</keyword>
<evidence type="ECO:0000256" key="3">
    <source>
        <dbReference type="ARBA" id="ARBA00004496"/>
    </source>
</evidence>
<comment type="similarity">
    <text evidence="6 15">In the C-terminal section; belongs to the PRA-PH family.</text>
</comment>
<dbReference type="EC" id="3.5.4.19" evidence="15"/>
<keyword evidence="13 15" id="KW-0368">Histidine biosynthesis</keyword>
<evidence type="ECO:0000256" key="10">
    <source>
        <dbReference type="ARBA" id="ARBA00022741"/>
    </source>
</evidence>
<dbReference type="eggNOG" id="COG0140">
    <property type="taxonomic scope" value="Bacteria"/>
</dbReference>
<evidence type="ECO:0000256" key="11">
    <source>
        <dbReference type="ARBA" id="ARBA00022801"/>
    </source>
</evidence>
<keyword evidence="10 15" id="KW-0547">Nucleotide-binding</keyword>
<feature type="region of interest" description="Phosphoribosyl-ATP pyrophosphohydrolase" evidence="15">
    <location>
        <begin position="135"/>
        <end position="234"/>
    </location>
</feature>
<dbReference type="CDD" id="cd11534">
    <property type="entry name" value="NTP-PPase_HisIE_like"/>
    <property type="match status" value="1"/>
</dbReference>
<keyword evidence="18" id="KW-1185">Reference proteome</keyword>
<evidence type="ECO:0000256" key="2">
    <source>
        <dbReference type="ARBA" id="ARBA00001460"/>
    </source>
</evidence>
<evidence type="ECO:0000256" key="12">
    <source>
        <dbReference type="ARBA" id="ARBA00022840"/>
    </source>
</evidence>
<evidence type="ECO:0000256" key="13">
    <source>
        <dbReference type="ARBA" id="ARBA00023102"/>
    </source>
</evidence>
<dbReference type="NCBIfam" id="NF000768">
    <property type="entry name" value="PRK00051.1"/>
    <property type="match status" value="1"/>
</dbReference>
<comment type="catalytic activity">
    <reaction evidence="2 15">
        <text>1-(5-phospho-beta-D-ribosyl)-ATP + H2O = 1-(5-phospho-beta-D-ribosyl)-5'-AMP + diphosphate + H(+)</text>
        <dbReference type="Rhea" id="RHEA:22828"/>
        <dbReference type="ChEBI" id="CHEBI:15377"/>
        <dbReference type="ChEBI" id="CHEBI:15378"/>
        <dbReference type="ChEBI" id="CHEBI:33019"/>
        <dbReference type="ChEBI" id="CHEBI:59457"/>
        <dbReference type="ChEBI" id="CHEBI:73183"/>
        <dbReference type="EC" id="3.6.1.31"/>
    </reaction>
</comment>
<evidence type="ECO:0000256" key="8">
    <source>
        <dbReference type="ARBA" id="ARBA00022490"/>
    </source>
</evidence>
<dbReference type="GO" id="GO:0005737">
    <property type="term" value="C:cytoplasm"/>
    <property type="evidence" value="ECO:0007669"/>
    <property type="project" value="UniProtKB-SubCell"/>
</dbReference>
<feature type="domain" description="Phosphoribosyl-AMP cyclohydrolase" evidence="16">
    <location>
        <begin position="33"/>
        <end position="106"/>
    </location>
</feature>
<dbReference type="InterPro" id="IPR038019">
    <property type="entry name" value="PRib_AMP_CycHydrolase_sf"/>
</dbReference>
<comment type="similarity">
    <text evidence="7 15">In the N-terminal section; belongs to the PRA-CH family.</text>
</comment>
<evidence type="ECO:0000259" key="16">
    <source>
        <dbReference type="Pfam" id="PF01502"/>
    </source>
</evidence>
<evidence type="ECO:0000256" key="9">
    <source>
        <dbReference type="ARBA" id="ARBA00022605"/>
    </source>
</evidence>
<evidence type="ECO:0000256" key="5">
    <source>
        <dbReference type="ARBA" id="ARBA00005204"/>
    </source>
</evidence>
<evidence type="ECO:0000313" key="18">
    <source>
        <dbReference type="Proteomes" id="UP000010847"/>
    </source>
</evidence>
<dbReference type="HAMAP" id="MF_01020">
    <property type="entry name" value="HisE"/>
    <property type="match status" value="1"/>
</dbReference>
<keyword evidence="14 15" id="KW-0511">Multifunctional enzyme</keyword>
<gene>
    <name evidence="15" type="primary">hisI</name>
    <name evidence="15" type="synonym">hisIE</name>
    <name evidence="17" type="ORF">DESME_04615</name>
</gene>
<evidence type="ECO:0000256" key="1">
    <source>
        <dbReference type="ARBA" id="ARBA00000024"/>
    </source>
</evidence>
<protein>
    <recommendedName>
        <fullName evidence="15">Histidine biosynthesis bifunctional protein HisIE</fullName>
    </recommendedName>
    <domain>
        <recommendedName>
            <fullName evidence="15">Phosphoribosyl-AMP cyclohydrolase</fullName>
            <shortName evidence="15">PRA-CH</shortName>
            <ecNumber evidence="15">3.5.4.19</ecNumber>
        </recommendedName>
    </domain>
    <domain>
        <recommendedName>
            <fullName evidence="15">Phosphoribosyl-ATP pyrophosphatase</fullName>
            <shortName evidence="15">PRA-PH</shortName>
            <ecNumber evidence="15">3.6.1.31</ecNumber>
        </recommendedName>
    </domain>
</protein>
<feature type="region of interest" description="Phosphoribosyl-AMP cyclohydrolase" evidence="15">
    <location>
        <begin position="1"/>
        <end position="134"/>
    </location>
</feature>
<dbReference type="STRING" id="871968.DESME_04615"/>
<evidence type="ECO:0000256" key="14">
    <source>
        <dbReference type="ARBA" id="ARBA00023268"/>
    </source>
</evidence>
<dbReference type="InterPro" id="IPR023019">
    <property type="entry name" value="His_synth_HisIE"/>
</dbReference>
<dbReference type="GO" id="GO:0004636">
    <property type="term" value="F:phosphoribosyl-ATP diphosphatase activity"/>
    <property type="evidence" value="ECO:0007669"/>
    <property type="project" value="UniProtKB-UniRule"/>
</dbReference>
<dbReference type="InterPro" id="IPR026660">
    <property type="entry name" value="PRA-CH"/>
</dbReference>
<dbReference type="RefSeq" id="WP_006715064.1">
    <property type="nucleotide sequence ID" value="NZ_CP007032.1"/>
</dbReference>
<dbReference type="Gene3D" id="3.10.20.810">
    <property type="entry name" value="Phosphoribosyl-AMP cyclohydrolase"/>
    <property type="match status" value="1"/>
</dbReference>
<evidence type="ECO:0000256" key="15">
    <source>
        <dbReference type="HAMAP-Rule" id="MF_01019"/>
    </source>
</evidence>
<name>W0EBH7_9FIRM</name>
<dbReference type="eggNOG" id="COG0139">
    <property type="taxonomic scope" value="Bacteria"/>
</dbReference>
<dbReference type="InterPro" id="IPR008179">
    <property type="entry name" value="HisE"/>
</dbReference>
<dbReference type="PANTHER" id="PTHR42945:SF1">
    <property type="entry name" value="HISTIDINE BIOSYNTHESIS BIFUNCTIONAL PROTEIN HIS7"/>
    <property type="match status" value="1"/>
</dbReference>
<organism evidence="17 18">
    <name type="scientific">Desulfitobacterium metallireducens DSM 15288</name>
    <dbReference type="NCBI Taxonomy" id="871968"/>
    <lineage>
        <taxon>Bacteria</taxon>
        <taxon>Bacillati</taxon>
        <taxon>Bacillota</taxon>
        <taxon>Clostridia</taxon>
        <taxon>Eubacteriales</taxon>
        <taxon>Desulfitobacteriaceae</taxon>
        <taxon>Desulfitobacterium</taxon>
    </lineage>
</organism>
<dbReference type="EC" id="3.6.1.31" evidence="15"/>
<dbReference type="KEGG" id="dmt:DESME_04615"/>
<dbReference type="InterPro" id="IPR021130">
    <property type="entry name" value="PRib-ATP_PPHydrolase-like"/>
</dbReference>
<dbReference type="SUPFAM" id="SSF141734">
    <property type="entry name" value="HisI-like"/>
    <property type="match status" value="1"/>
</dbReference>
<dbReference type="Proteomes" id="UP000010847">
    <property type="component" value="Chromosome"/>
</dbReference>
<keyword evidence="11 15" id="KW-0378">Hydrolase</keyword>
<dbReference type="GO" id="GO:0005524">
    <property type="term" value="F:ATP binding"/>
    <property type="evidence" value="ECO:0007669"/>
    <property type="project" value="UniProtKB-KW"/>
</dbReference>
<comment type="pathway">
    <text evidence="5 15">Amino-acid biosynthesis; L-histidine biosynthesis; L-histidine from 5-phospho-alpha-D-ribose 1-diphosphate: step 2/9.</text>
</comment>
<dbReference type="GO" id="GO:0000105">
    <property type="term" value="P:L-histidine biosynthetic process"/>
    <property type="evidence" value="ECO:0007669"/>
    <property type="project" value="UniProtKB-UniRule"/>
</dbReference>
<dbReference type="SUPFAM" id="SSF101386">
    <property type="entry name" value="all-alpha NTP pyrophosphatases"/>
    <property type="match status" value="1"/>
</dbReference>
<dbReference type="EMBL" id="CP007032">
    <property type="protein sequence ID" value="AHF06421.1"/>
    <property type="molecule type" value="Genomic_DNA"/>
</dbReference>
<comment type="catalytic activity">
    <reaction evidence="1 15">
        <text>1-(5-phospho-beta-D-ribosyl)-5'-AMP + H2O = 1-(5-phospho-beta-D-ribosyl)-5-[(5-phospho-beta-D-ribosylamino)methylideneamino]imidazole-4-carboxamide</text>
        <dbReference type="Rhea" id="RHEA:20049"/>
        <dbReference type="ChEBI" id="CHEBI:15377"/>
        <dbReference type="ChEBI" id="CHEBI:58435"/>
        <dbReference type="ChEBI" id="CHEBI:59457"/>
        <dbReference type="EC" id="3.5.4.19"/>
    </reaction>
</comment>
<comment type="pathway">
    <text evidence="4 15">Amino-acid biosynthesis; L-histidine biosynthesis; L-histidine from 5-phospho-alpha-D-ribose 1-diphosphate: step 3/9.</text>
</comment>
<dbReference type="AlphaFoldDB" id="W0EBH7"/>
<dbReference type="FunFam" id="3.10.20.810:FF:000001">
    <property type="entry name" value="Histidine biosynthesis bifunctional protein HisIE"/>
    <property type="match status" value="1"/>
</dbReference>
<dbReference type="NCBIfam" id="NF002747">
    <property type="entry name" value="PRK02759.1"/>
    <property type="match status" value="1"/>
</dbReference>
<evidence type="ECO:0000256" key="6">
    <source>
        <dbReference type="ARBA" id="ARBA00007731"/>
    </source>
</evidence>
<evidence type="ECO:0000256" key="7">
    <source>
        <dbReference type="ARBA" id="ARBA00008299"/>
    </source>
</evidence>
<dbReference type="Gene3D" id="1.10.287.1080">
    <property type="entry name" value="MazG-like"/>
    <property type="match status" value="1"/>
</dbReference>
<evidence type="ECO:0000256" key="4">
    <source>
        <dbReference type="ARBA" id="ARBA00005169"/>
    </source>
</evidence>
<sequence>MSESFPILKKIKWNADGLIPAVVQDVETREVLMLAYMNEESLRRTLQEKQAWYYSRSRQSLWRKGETSGHTQEVVDIKFDCDQDTVLLTVDQTGMACHENYFSCFHYAVDDEQAIEFKTVGEPEVRADISLGQTLDMLAEVIHTRNLERPEGAYTTYLFEKGIDKILKKVGEESAESIIAAKNNAPEEIRGEVSDLFYHLLVMLEDRGVNLKEISQELLGRQNKKHEKDYTLTK</sequence>
<proteinExistence type="inferred from homology"/>
<dbReference type="GO" id="GO:0004635">
    <property type="term" value="F:phosphoribosyl-AMP cyclohydrolase activity"/>
    <property type="evidence" value="ECO:0007669"/>
    <property type="project" value="UniProtKB-UniRule"/>
</dbReference>
<keyword evidence="8 15" id="KW-0963">Cytoplasm</keyword>
<dbReference type="Pfam" id="PF01502">
    <property type="entry name" value="PRA-CH"/>
    <property type="match status" value="1"/>
</dbReference>
<dbReference type="OrthoDB" id="9795769at2"/>
<dbReference type="NCBIfam" id="TIGR03188">
    <property type="entry name" value="histidine_hisI"/>
    <property type="match status" value="1"/>
</dbReference>
<dbReference type="HOGENOM" id="CLU_048577_3_1_9"/>
<dbReference type="PANTHER" id="PTHR42945">
    <property type="entry name" value="HISTIDINE BIOSYNTHESIS BIFUNCTIONAL PROTEIN"/>
    <property type="match status" value="1"/>
</dbReference>
<dbReference type="UniPathway" id="UPA00031">
    <property type="reaction ID" value="UER00007"/>
</dbReference>
<dbReference type="HAMAP" id="MF_01021">
    <property type="entry name" value="HisI"/>
    <property type="match status" value="1"/>
</dbReference>